<dbReference type="Proteomes" id="UP000789508">
    <property type="component" value="Unassembled WGS sequence"/>
</dbReference>
<feature type="transmembrane region" description="Helical" evidence="1">
    <location>
        <begin position="134"/>
        <end position="153"/>
    </location>
</feature>
<evidence type="ECO:0000256" key="1">
    <source>
        <dbReference type="SAM" id="Phobius"/>
    </source>
</evidence>
<gene>
    <name evidence="2" type="ORF">ALEPTO_LOCUS1634</name>
</gene>
<evidence type="ECO:0000313" key="3">
    <source>
        <dbReference type="Proteomes" id="UP000789508"/>
    </source>
</evidence>
<dbReference type="EMBL" id="CAJVPS010000191">
    <property type="protein sequence ID" value="CAG8462941.1"/>
    <property type="molecule type" value="Genomic_DNA"/>
</dbReference>
<protein>
    <submittedName>
        <fullName evidence="2">1752_t:CDS:1</fullName>
    </submittedName>
</protein>
<comment type="caution">
    <text evidence="2">The sequence shown here is derived from an EMBL/GenBank/DDBJ whole genome shotgun (WGS) entry which is preliminary data.</text>
</comment>
<keyword evidence="1" id="KW-1133">Transmembrane helix</keyword>
<keyword evidence="1" id="KW-0812">Transmembrane</keyword>
<proteinExistence type="predicted"/>
<dbReference type="AlphaFoldDB" id="A0A9N8Z3B6"/>
<accession>A0A9N8Z3B6</accession>
<keyword evidence="1" id="KW-0472">Membrane</keyword>
<keyword evidence="3" id="KW-1185">Reference proteome</keyword>
<sequence length="259" mass="30063">MKQVKIPLRHGKIQQLAYPWEVLTGYLPPHIFAHRLKHLNDVLKHSTSQFLNQKYYSSSINSSKFLFTTTTATKTALISKCSPFLLPILLTAFSLLMIFPYFIRNMQYLKKEWDVVGLENMKRRNDFTRVQDAVLAWVIGMLVVLLILSLFWIRGWSIWQKKKISAIINNQLAVYNRHDNTYGINWKFITEYNEDFVIIEQLKFATEIKSQRKLSTISEKSHLSMKPALRTATAPNNGGILSGGCTDEKRVTLVYQKFV</sequence>
<organism evidence="2 3">
    <name type="scientific">Ambispora leptoticha</name>
    <dbReference type="NCBI Taxonomy" id="144679"/>
    <lineage>
        <taxon>Eukaryota</taxon>
        <taxon>Fungi</taxon>
        <taxon>Fungi incertae sedis</taxon>
        <taxon>Mucoromycota</taxon>
        <taxon>Glomeromycotina</taxon>
        <taxon>Glomeromycetes</taxon>
        <taxon>Archaeosporales</taxon>
        <taxon>Ambisporaceae</taxon>
        <taxon>Ambispora</taxon>
    </lineage>
</organism>
<name>A0A9N8Z3B6_9GLOM</name>
<dbReference type="OrthoDB" id="10515180at2759"/>
<evidence type="ECO:0000313" key="2">
    <source>
        <dbReference type="EMBL" id="CAG8462941.1"/>
    </source>
</evidence>
<reference evidence="2" key="1">
    <citation type="submission" date="2021-06" db="EMBL/GenBank/DDBJ databases">
        <authorList>
            <person name="Kallberg Y."/>
            <person name="Tangrot J."/>
            <person name="Rosling A."/>
        </authorList>
    </citation>
    <scope>NUCLEOTIDE SEQUENCE</scope>
    <source>
        <strain evidence="2">FL130A</strain>
    </source>
</reference>
<feature type="transmembrane region" description="Helical" evidence="1">
    <location>
        <begin position="84"/>
        <end position="103"/>
    </location>
</feature>